<dbReference type="NCBIfam" id="NF047593">
    <property type="entry name" value="IS66_ISAeme5_TnpA"/>
    <property type="match status" value="1"/>
</dbReference>
<organism evidence="1 2">
    <name type="scientific">Candidatus Desulfobia pelagia</name>
    <dbReference type="NCBI Taxonomy" id="2841692"/>
    <lineage>
        <taxon>Bacteria</taxon>
        <taxon>Pseudomonadati</taxon>
        <taxon>Thermodesulfobacteriota</taxon>
        <taxon>Desulfobulbia</taxon>
        <taxon>Desulfobulbales</taxon>
        <taxon>Desulfobulbaceae</taxon>
        <taxon>Candidatus Desulfobia</taxon>
    </lineage>
</organism>
<comment type="caution">
    <text evidence="1">The sequence shown here is derived from an EMBL/GenBank/DDBJ whole genome shotgun (WGS) entry which is preliminary data.</text>
</comment>
<protein>
    <submittedName>
        <fullName evidence="1">IS66 family insertion sequence element accessory protein TnpB</fullName>
    </submittedName>
</protein>
<dbReference type="Proteomes" id="UP000614424">
    <property type="component" value="Unassembled WGS sequence"/>
</dbReference>
<evidence type="ECO:0000313" key="1">
    <source>
        <dbReference type="EMBL" id="MBC8317757.1"/>
    </source>
</evidence>
<accession>A0A8J6NDW9</accession>
<dbReference type="EMBL" id="JACNJZ010000103">
    <property type="protein sequence ID" value="MBC8317757.1"/>
    <property type="molecule type" value="Genomic_DNA"/>
</dbReference>
<reference evidence="1 2" key="1">
    <citation type="submission" date="2020-08" db="EMBL/GenBank/DDBJ databases">
        <title>Bridging the membrane lipid divide: bacteria of the FCB group superphylum have the potential to synthesize archaeal ether lipids.</title>
        <authorList>
            <person name="Villanueva L."/>
            <person name="Von Meijenfeldt F.A.B."/>
            <person name="Westbye A.B."/>
            <person name="Yadav S."/>
            <person name="Hopmans E.C."/>
            <person name="Dutilh B.E."/>
            <person name="Sinninghe Damste J.S."/>
        </authorList>
    </citation>
    <scope>NUCLEOTIDE SEQUENCE [LARGE SCALE GENOMIC DNA]</scope>
    <source>
        <strain evidence="1">NIOZ-UU47</strain>
    </source>
</reference>
<proteinExistence type="predicted"/>
<sequence>MPKELSEKKTVSNKKTWQAHLKAWSQSNLSGTEYCRQYQLSYYAFIYWKKKLGSLLSPSVELVPVPMKIHSSNTATALKVEVGGRFKVEIPDDFTPGTLTRIITTLEACR</sequence>
<gene>
    <name evidence="1" type="ORF">H8E41_07600</name>
</gene>
<evidence type="ECO:0000313" key="2">
    <source>
        <dbReference type="Proteomes" id="UP000614424"/>
    </source>
</evidence>
<name>A0A8J6NDW9_9BACT</name>
<dbReference type="AlphaFoldDB" id="A0A8J6NDW9"/>